<dbReference type="GO" id="GO:0046933">
    <property type="term" value="F:proton-transporting ATP synthase activity, rotational mechanism"/>
    <property type="evidence" value="ECO:0007669"/>
    <property type="project" value="TreeGrafter"/>
</dbReference>
<reference evidence="13" key="1">
    <citation type="journal article" date="1996" name="Mol. Phylogenet. Evol.">
        <title>Complete sequence of the mitochondrial DNA in the sea urchin Arbacia lixula: conserved features of the echinoid mitochondrial genome.</title>
        <authorList>
            <person name="De Giorgi C."/>
            <person name="Martiradonna A."/>
            <person name="Lanave C."/>
            <person name="Saccone C."/>
        </authorList>
    </citation>
    <scope>NUCLEOTIDE SEQUENCE</scope>
    <source>
        <tissue evidence="13">Eggs</tissue>
    </source>
</reference>
<evidence type="ECO:0000256" key="12">
    <source>
        <dbReference type="SAM" id="Phobius"/>
    </source>
</evidence>
<feature type="transmembrane region" description="Helical" evidence="12">
    <location>
        <begin position="74"/>
        <end position="94"/>
    </location>
</feature>
<comment type="similarity">
    <text evidence="2">Belongs to the ATPase A chain family.</text>
</comment>
<evidence type="ECO:0000256" key="10">
    <source>
        <dbReference type="ARBA" id="ARBA00023310"/>
    </source>
</evidence>
<dbReference type="Gene3D" id="1.20.120.220">
    <property type="entry name" value="ATP synthase, F0 complex, subunit A"/>
    <property type="match status" value="1"/>
</dbReference>
<feature type="transmembrane region" description="Helical" evidence="12">
    <location>
        <begin position="175"/>
        <end position="193"/>
    </location>
</feature>
<dbReference type="PROSITE" id="PS00449">
    <property type="entry name" value="ATPASE_A"/>
    <property type="match status" value="1"/>
</dbReference>
<keyword evidence="10" id="KW-0066">ATP synthesis</keyword>
<dbReference type="PANTHER" id="PTHR11410">
    <property type="entry name" value="ATP SYNTHASE SUBUNIT A"/>
    <property type="match status" value="1"/>
</dbReference>
<dbReference type="SUPFAM" id="SSF81336">
    <property type="entry name" value="F1F0 ATP synthase subunit A"/>
    <property type="match status" value="1"/>
</dbReference>
<keyword evidence="3" id="KW-0813">Transport</keyword>
<dbReference type="InterPro" id="IPR035908">
    <property type="entry name" value="F0_ATP_A_sf"/>
</dbReference>
<evidence type="ECO:0000256" key="5">
    <source>
        <dbReference type="ARBA" id="ARBA00022692"/>
    </source>
</evidence>
<evidence type="ECO:0000256" key="3">
    <source>
        <dbReference type="ARBA" id="ARBA00022448"/>
    </source>
</evidence>
<geneLocation type="mitochondrion" evidence="13"/>
<dbReference type="AlphaFoldDB" id="Q33747"/>
<keyword evidence="5 12" id="KW-0812">Transmembrane</keyword>
<dbReference type="PRINTS" id="PR00123">
    <property type="entry name" value="ATPASEA"/>
</dbReference>
<dbReference type="EMBL" id="X80396">
    <property type="protein sequence ID" value="CAA56612.1"/>
    <property type="molecule type" value="Genomic_DNA"/>
</dbReference>
<keyword evidence="6" id="KW-0375">Hydrogen ion transport</keyword>
<dbReference type="NCBIfam" id="TIGR01131">
    <property type="entry name" value="ATP_synt_6_or_A"/>
    <property type="match status" value="1"/>
</dbReference>
<dbReference type="CDD" id="cd00310">
    <property type="entry name" value="ATP-synt_Fo_a_6"/>
    <property type="match status" value="1"/>
</dbReference>
<dbReference type="GO" id="GO:0045259">
    <property type="term" value="C:proton-transporting ATP synthase complex"/>
    <property type="evidence" value="ECO:0007669"/>
    <property type="project" value="UniProtKB-KW"/>
</dbReference>
<dbReference type="GO" id="GO:0005743">
    <property type="term" value="C:mitochondrial inner membrane"/>
    <property type="evidence" value="ECO:0007669"/>
    <property type="project" value="UniProtKB-SubCell"/>
</dbReference>
<dbReference type="InterPro" id="IPR000568">
    <property type="entry name" value="ATP_synth_F0_asu"/>
</dbReference>
<feature type="transmembrane region" description="Helical" evidence="12">
    <location>
        <begin position="199"/>
        <end position="227"/>
    </location>
</feature>
<proteinExistence type="inferred from homology"/>
<comment type="subcellular location">
    <subcellularLocation>
        <location evidence="1">Membrane</location>
        <topology evidence="1">Multi-pass membrane protein</topology>
    </subcellularLocation>
    <subcellularLocation>
        <location evidence="11">Mitochondrion inner membrane</location>
        <topology evidence="11">Multi-pass membrane protein</topology>
    </subcellularLocation>
</comment>
<sequence>MTMILNASIFGQFFPDTLFFIPMNVLSVALALSWLLFIYPTNWAPSRFQSVWASFQSPVLEMIFQNTSPNTAPWAGMITSVFIFIFSVNVLGLLPYAFTSISHISLTYSLGFPLWMAVNILGFYLAFNSRLSHLVPQGTPTPLIPLMVWIETVSLFAQPIALGLRLAANLTAGHLLIFLLSTAFWLLSSNLLISIPLFLIFVLLFILEIGVACIQAYVFTALVHFYLQQNI</sequence>
<dbReference type="PIR" id="T11797">
    <property type="entry name" value="T11797"/>
</dbReference>
<organism evidence="13">
    <name type="scientific">Arbacia lixula</name>
    <name type="common">Black urchin</name>
    <name type="synonym">Echinus lixula</name>
    <dbReference type="NCBI Taxonomy" id="7640"/>
    <lineage>
        <taxon>Eukaryota</taxon>
        <taxon>Metazoa</taxon>
        <taxon>Echinodermata</taxon>
        <taxon>Eleutherozoa</taxon>
        <taxon>Echinozoa</taxon>
        <taxon>Echinoidea</taxon>
        <taxon>Euechinoidea</taxon>
        <taxon>Echinacea</taxon>
        <taxon>Arbacioida</taxon>
        <taxon>Arbaciidae</taxon>
        <taxon>Arbacia</taxon>
    </lineage>
</organism>
<gene>
    <name evidence="13" type="primary">ATPase 6</name>
</gene>
<feature type="transmembrane region" description="Helical" evidence="12">
    <location>
        <begin position="18"/>
        <end position="39"/>
    </location>
</feature>
<dbReference type="InterPro" id="IPR023011">
    <property type="entry name" value="ATP_synth_F0_asu_AS"/>
</dbReference>
<feature type="transmembrane region" description="Helical" evidence="12">
    <location>
        <begin position="147"/>
        <end position="168"/>
    </location>
</feature>
<feature type="transmembrane region" description="Helical" evidence="12">
    <location>
        <begin position="106"/>
        <end position="127"/>
    </location>
</feature>
<keyword evidence="4" id="KW-0138">CF(0)</keyword>
<evidence type="ECO:0000256" key="9">
    <source>
        <dbReference type="ARBA" id="ARBA00023136"/>
    </source>
</evidence>
<dbReference type="Pfam" id="PF00119">
    <property type="entry name" value="ATP-synt_A"/>
    <property type="match status" value="1"/>
</dbReference>
<evidence type="ECO:0000256" key="1">
    <source>
        <dbReference type="ARBA" id="ARBA00004141"/>
    </source>
</evidence>
<keyword evidence="8" id="KW-0406">Ion transport</keyword>
<evidence type="ECO:0000256" key="6">
    <source>
        <dbReference type="ARBA" id="ARBA00022781"/>
    </source>
</evidence>
<keyword evidence="13" id="KW-0496">Mitochondrion</keyword>
<evidence type="ECO:0000256" key="8">
    <source>
        <dbReference type="ARBA" id="ARBA00023065"/>
    </source>
</evidence>
<protein>
    <recommendedName>
        <fullName evidence="11">ATP synthase subunit a</fullName>
    </recommendedName>
</protein>
<evidence type="ECO:0000313" key="13">
    <source>
        <dbReference type="EMBL" id="CAA56612.1"/>
    </source>
</evidence>
<accession>Q33747</accession>
<keyword evidence="7 12" id="KW-1133">Transmembrane helix</keyword>
<dbReference type="InterPro" id="IPR045083">
    <property type="entry name" value="ATP_synth_F0_asu_bact/mt"/>
</dbReference>
<evidence type="ECO:0000256" key="7">
    <source>
        <dbReference type="ARBA" id="ARBA00022989"/>
    </source>
</evidence>
<dbReference type="PANTHER" id="PTHR11410:SF0">
    <property type="entry name" value="ATP SYNTHASE SUBUNIT A"/>
    <property type="match status" value="1"/>
</dbReference>
<evidence type="ECO:0000256" key="4">
    <source>
        <dbReference type="ARBA" id="ARBA00022547"/>
    </source>
</evidence>
<evidence type="ECO:0000256" key="11">
    <source>
        <dbReference type="RuleBase" id="RU004450"/>
    </source>
</evidence>
<keyword evidence="9 12" id="KW-0472">Membrane</keyword>
<name>Q33747_ARBLI</name>
<evidence type="ECO:0000256" key="2">
    <source>
        <dbReference type="ARBA" id="ARBA00006810"/>
    </source>
</evidence>